<evidence type="ECO:0000256" key="1">
    <source>
        <dbReference type="ARBA" id="ARBA00004651"/>
    </source>
</evidence>
<dbReference type="InterPro" id="IPR021062">
    <property type="entry name" value="ArAE_1_C"/>
</dbReference>
<reference evidence="8" key="1">
    <citation type="submission" date="2019-10" db="EMBL/GenBank/DDBJ databases">
        <title>Description of Paenibacillus glebae sp. nov.</title>
        <authorList>
            <person name="Carlier A."/>
            <person name="Qi S."/>
        </authorList>
    </citation>
    <scope>NUCLEOTIDE SEQUENCE</scope>
    <source>
        <strain evidence="8">LMG 31456</strain>
    </source>
</reference>
<dbReference type="Proteomes" id="UP000641588">
    <property type="component" value="Unassembled WGS sequence"/>
</dbReference>
<dbReference type="InterPro" id="IPR052984">
    <property type="entry name" value="UPF0421"/>
</dbReference>
<protein>
    <submittedName>
        <fullName evidence="8">Aromatic acid exporter family protein</fullName>
    </submittedName>
</protein>
<comment type="subcellular location">
    <subcellularLocation>
        <location evidence="1">Cell membrane</location>
        <topology evidence="1">Multi-pass membrane protein</topology>
    </subcellularLocation>
</comment>
<keyword evidence="2" id="KW-1003">Cell membrane</keyword>
<proteinExistence type="predicted"/>
<feature type="transmembrane region" description="Helical" evidence="6">
    <location>
        <begin position="75"/>
        <end position="93"/>
    </location>
</feature>
<dbReference type="AlphaFoldDB" id="A0A972H1Q6"/>
<dbReference type="PANTHER" id="PTHR40064:SF1">
    <property type="entry name" value="MEMBRANE PROTEIN"/>
    <property type="match status" value="1"/>
</dbReference>
<evidence type="ECO:0000256" key="2">
    <source>
        <dbReference type="ARBA" id="ARBA00022475"/>
    </source>
</evidence>
<evidence type="ECO:0000313" key="9">
    <source>
        <dbReference type="Proteomes" id="UP000641588"/>
    </source>
</evidence>
<comment type="caution">
    <text evidence="8">The sequence shown here is derived from an EMBL/GenBank/DDBJ whole genome shotgun (WGS) entry which is preliminary data.</text>
</comment>
<name>A0A972H1Q6_9BACL</name>
<keyword evidence="5 6" id="KW-0472">Membrane</keyword>
<dbReference type="InterPro" id="IPR010343">
    <property type="entry name" value="ArAE_1"/>
</dbReference>
<feature type="domain" description="Putative aromatic acid exporter C-terminal" evidence="7">
    <location>
        <begin position="144"/>
        <end position="306"/>
    </location>
</feature>
<evidence type="ECO:0000256" key="4">
    <source>
        <dbReference type="ARBA" id="ARBA00022989"/>
    </source>
</evidence>
<dbReference type="Pfam" id="PF06081">
    <property type="entry name" value="ArAE_1"/>
    <property type="match status" value="1"/>
</dbReference>
<keyword evidence="4 6" id="KW-1133">Transmembrane helix</keyword>
<sequence length="323" mass="36910">MGIRIIKTAVAVVLAIYLAQYLGLHSPYSTGLLAILGVDVTRRKGVRTSLQRIAASFLGLLIAAYLFWLIGFHVWVIGIYILILFPILARFQLKEGVVTGSVVMFHVFAEKQISSGLILNEIALLLVGLGTATLINIIYMPREDRQLLDLRERLETCFSHIFKEISNHLRDNRYIWSGRELLESNDILEQAMNAVKRSKENALFQGDTLWAGYFYMRKQQMDSVDRMVQYVAQVYQTLPHGELLASVFDEISEDVKVAHYTGRSEKKLELLEKEFQEMPLPSSREEFEIRSALLQLMVELKSYLAVAKREKKQMEPAAYADSE</sequence>
<accession>A0A972H1Q6</accession>
<keyword evidence="9" id="KW-1185">Reference proteome</keyword>
<feature type="transmembrane region" description="Helical" evidence="6">
    <location>
        <begin position="113"/>
        <end position="139"/>
    </location>
</feature>
<evidence type="ECO:0000313" key="8">
    <source>
        <dbReference type="EMBL" id="NOU96990.1"/>
    </source>
</evidence>
<evidence type="ECO:0000256" key="6">
    <source>
        <dbReference type="SAM" id="Phobius"/>
    </source>
</evidence>
<dbReference type="PANTHER" id="PTHR40064">
    <property type="entry name" value="MEMBRANE PROTEIN-RELATED"/>
    <property type="match status" value="1"/>
</dbReference>
<keyword evidence="3 6" id="KW-0812">Transmembrane</keyword>
<dbReference type="Gene3D" id="1.20.120.940">
    <property type="entry name" value="Putative aromatic acid exporter, C-terminal domain"/>
    <property type="match status" value="1"/>
</dbReference>
<evidence type="ECO:0000256" key="3">
    <source>
        <dbReference type="ARBA" id="ARBA00022692"/>
    </source>
</evidence>
<organism evidence="8 9">
    <name type="scientific">Paenibacillus foliorum</name>
    <dbReference type="NCBI Taxonomy" id="2654974"/>
    <lineage>
        <taxon>Bacteria</taxon>
        <taxon>Bacillati</taxon>
        <taxon>Bacillota</taxon>
        <taxon>Bacilli</taxon>
        <taxon>Bacillales</taxon>
        <taxon>Paenibacillaceae</taxon>
        <taxon>Paenibacillus</taxon>
    </lineage>
</organism>
<gene>
    <name evidence="8" type="ORF">GC093_27745</name>
</gene>
<dbReference type="InterPro" id="IPR038323">
    <property type="entry name" value="ArAE_1_C_sf"/>
</dbReference>
<evidence type="ECO:0000256" key="5">
    <source>
        <dbReference type="ARBA" id="ARBA00023136"/>
    </source>
</evidence>
<evidence type="ECO:0000259" key="7">
    <source>
        <dbReference type="Pfam" id="PF11728"/>
    </source>
</evidence>
<feature type="transmembrane region" description="Helical" evidence="6">
    <location>
        <begin position="50"/>
        <end position="68"/>
    </location>
</feature>
<dbReference type="EMBL" id="WHOD01000105">
    <property type="protein sequence ID" value="NOU96990.1"/>
    <property type="molecule type" value="Genomic_DNA"/>
</dbReference>
<dbReference type="GO" id="GO:0005886">
    <property type="term" value="C:plasma membrane"/>
    <property type="evidence" value="ECO:0007669"/>
    <property type="project" value="UniProtKB-SubCell"/>
</dbReference>
<dbReference type="RefSeq" id="WP_171655227.1">
    <property type="nucleotide sequence ID" value="NZ_WHOD01000105.1"/>
</dbReference>
<dbReference type="Pfam" id="PF11728">
    <property type="entry name" value="ArAE_1_C"/>
    <property type="match status" value="1"/>
</dbReference>